<dbReference type="AlphaFoldDB" id="U6SSJ6"/>
<name>U6SSJ6_9BACI</name>
<evidence type="ECO:0000313" key="3">
    <source>
        <dbReference type="Proteomes" id="UP000017170"/>
    </source>
</evidence>
<dbReference type="EMBL" id="ATAE01000020">
    <property type="protein sequence ID" value="ERN53626.1"/>
    <property type="molecule type" value="Genomic_DNA"/>
</dbReference>
<dbReference type="PATRIC" id="fig|1188261.3.peg.1469"/>
<sequence>MKKAIGIGILFMLFLVLTACGQDTVKFNGQSDQWEATYTAHIYEENSEQTEFSIRYLGEDPPVTPVDFEIGSISGNGWELNENGSLSSDGNSCSGCAVTTRDDRIEFTIEWDGQTDSFVLENVN</sequence>
<reference evidence="2 3" key="1">
    <citation type="journal article" date="2013" name="Genome Announc.">
        <title>Genome Sequence of the Extreme Obligate Alkaliphile Bacillus marmarensis Strain DSM 21297.</title>
        <authorList>
            <person name="Wernick D.G."/>
            <person name="Choi K.Y."/>
            <person name="Tat C.A."/>
            <person name="Lafontaine Rivera J.G."/>
            <person name="Liao J.C."/>
        </authorList>
    </citation>
    <scope>NUCLEOTIDE SEQUENCE [LARGE SCALE GENOMIC DNA]</scope>
    <source>
        <strain evidence="2 3">DSM 21297</strain>
    </source>
</reference>
<dbReference type="Proteomes" id="UP000017170">
    <property type="component" value="Unassembled WGS sequence"/>
</dbReference>
<keyword evidence="1" id="KW-0732">Signal</keyword>
<keyword evidence="3" id="KW-1185">Reference proteome</keyword>
<evidence type="ECO:0000313" key="2">
    <source>
        <dbReference type="EMBL" id="ERN53626.1"/>
    </source>
</evidence>
<evidence type="ECO:0008006" key="4">
    <source>
        <dbReference type="Google" id="ProtNLM"/>
    </source>
</evidence>
<feature type="chain" id="PRO_5039596927" description="Lipoprotein" evidence="1">
    <location>
        <begin position="22"/>
        <end position="124"/>
    </location>
</feature>
<accession>U6SSJ6</accession>
<dbReference type="PROSITE" id="PS51257">
    <property type="entry name" value="PROKAR_LIPOPROTEIN"/>
    <property type="match status" value="1"/>
</dbReference>
<feature type="signal peptide" evidence="1">
    <location>
        <begin position="1"/>
        <end position="21"/>
    </location>
</feature>
<gene>
    <name evidence="2" type="ORF">A33I_10495</name>
</gene>
<comment type="caution">
    <text evidence="2">The sequence shown here is derived from an EMBL/GenBank/DDBJ whole genome shotgun (WGS) entry which is preliminary data.</text>
</comment>
<organism evidence="2 3">
    <name type="scientific">Alkalihalophilus marmarensis DSM 21297</name>
    <dbReference type="NCBI Taxonomy" id="1188261"/>
    <lineage>
        <taxon>Bacteria</taxon>
        <taxon>Bacillati</taxon>
        <taxon>Bacillota</taxon>
        <taxon>Bacilli</taxon>
        <taxon>Bacillales</taxon>
        <taxon>Bacillaceae</taxon>
        <taxon>Alkalihalophilus</taxon>
    </lineage>
</organism>
<evidence type="ECO:0000256" key="1">
    <source>
        <dbReference type="SAM" id="SignalP"/>
    </source>
</evidence>
<protein>
    <recommendedName>
        <fullName evidence="4">Lipoprotein</fullName>
    </recommendedName>
</protein>
<proteinExistence type="predicted"/>
<dbReference type="RefSeq" id="WP_022627793.1">
    <property type="nucleotide sequence ID" value="NZ_ATAE01000020.1"/>
</dbReference>